<keyword evidence="4" id="KW-0496">Mitochondrion</keyword>
<organism evidence="5">
    <name type="scientific">marine metagenome</name>
    <dbReference type="NCBI Taxonomy" id="408172"/>
    <lineage>
        <taxon>unclassified sequences</taxon>
        <taxon>metagenomes</taxon>
        <taxon>ecological metagenomes</taxon>
    </lineage>
</organism>
<dbReference type="EMBL" id="UINC01077967">
    <property type="protein sequence ID" value="SVC18584.1"/>
    <property type="molecule type" value="Genomic_DNA"/>
</dbReference>
<protein>
    <recommendedName>
        <fullName evidence="6">SAM-dependent methyltransferase</fullName>
    </recommendedName>
</protein>
<sequence length="183" mass="20715">MIHAEIGDDGPMPFARFMELALYHPEFGYYEKDTGQVGRRGDFVTSVSVGAVFGQLLAFRFAKWLEAIDGPVRITEAGAHDGSLAGDILEWLIANDEPLFERLTYSITEPSAKRQSWQANRLAKFAGQVEWHDSLADMPEIRGVIFGNELLDALPAHRIGWDAAKRDWFEWAVDWREGGFRWG</sequence>
<proteinExistence type="predicted"/>
<dbReference type="GO" id="GO:0032259">
    <property type="term" value="P:methylation"/>
    <property type="evidence" value="ECO:0007669"/>
    <property type="project" value="UniProtKB-KW"/>
</dbReference>
<dbReference type="SUPFAM" id="SSF53335">
    <property type="entry name" value="S-adenosyl-L-methionine-dependent methyltransferases"/>
    <property type="match status" value="1"/>
</dbReference>
<accession>A0A382K134</accession>
<gene>
    <name evidence="5" type="ORF">METZ01_LOCUS271438</name>
</gene>
<evidence type="ECO:0000313" key="5">
    <source>
        <dbReference type="EMBL" id="SVC18584.1"/>
    </source>
</evidence>
<feature type="non-terminal residue" evidence="5">
    <location>
        <position position="183"/>
    </location>
</feature>
<evidence type="ECO:0000256" key="4">
    <source>
        <dbReference type="ARBA" id="ARBA00023128"/>
    </source>
</evidence>
<dbReference type="Gene3D" id="3.40.50.12710">
    <property type="match status" value="1"/>
</dbReference>
<keyword evidence="3" id="KW-0808">Transferase</keyword>
<evidence type="ECO:0000256" key="3">
    <source>
        <dbReference type="ARBA" id="ARBA00022679"/>
    </source>
</evidence>
<reference evidence="5" key="1">
    <citation type="submission" date="2018-05" db="EMBL/GenBank/DDBJ databases">
        <authorList>
            <person name="Lanie J.A."/>
            <person name="Ng W.-L."/>
            <person name="Kazmierczak K.M."/>
            <person name="Andrzejewski T.M."/>
            <person name="Davidsen T.M."/>
            <person name="Wayne K.J."/>
            <person name="Tettelin H."/>
            <person name="Glass J.I."/>
            <person name="Rusch D."/>
            <person name="Podicherti R."/>
            <person name="Tsui H.-C.T."/>
            <person name="Winkler M.E."/>
        </authorList>
    </citation>
    <scope>NUCLEOTIDE SEQUENCE</scope>
</reference>
<name>A0A382K134_9ZZZZ</name>
<dbReference type="Pfam" id="PF02636">
    <property type="entry name" value="Methyltransf_28"/>
    <property type="match status" value="1"/>
</dbReference>
<evidence type="ECO:0008006" key="6">
    <source>
        <dbReference type="Google" id="ProtNLM"/>
    </source>
</evidence>
<dbReference type="PANTHER" id="PTHR12049:SF7">
    <property type="entry name" value="PROTEIN ARGININE METHYLTRANSFERASE NDUFAF7, MITOCHONDRIAL"/>
    <property type="match status" value="1"/>
</dbReference>
<dbReference type="InterPro" id="IPR038375">
    <property type="entry name" value="NDUFAF7_sf"/>
</dbReference>
<comment type="subcellular location">
    <subcellularLocation>
        <location evidence="1">Mitochondrion</location>
    </subcellularLocation>
</comment>
<dbReference type="PANTHER" id="PTHR12049">
    <property type="entry name" value="PROTEIN ARGININE METHYLTRANSFERASE NDUFAF7, MITOCHONDRIAL"/>
    <property type="match status" value="1"/>
</dbReference>
<dbReference type="InterPro" id="IPR003788">
    <property type="entry name" value="NDUFAF7"/>
</dbReference>
<dbReference type="AlphaFoldDB" id="A0A382K134"/>
<dbReference type="GO" id="GO:0005739">
    <property type="term" value="C:mitochondrion"/>
    <property type="evidence" value="ECO:0007669"/>
    <property type="project" value="UniProtKB-SubCell"/>
</dbReference>
<evidence type="ECO:0000256" key="2">
    <source>
        <dbReference type="ARBA" id="ARBA00022603"/>
    </source>
</evidence>
<evidence type="ECO:0000256" key="1">
    <source>
        <dbReference type="ARBA" id="ARBA00004173"/>
    </source>
</evidence>
<dbReference type="InterPro" id="IPR029063">
    <property type="entry name" value="SAM-dependent_MTases_sf"/>
</dbReference>
<dbReference type="GO" id="GO:0035243">
    <property type="term" value="F:protein-arginine omega-N symmetric methyltransferase activity"/>
    <property type="evidence" value="ECO:0007669"/>
    <property type="project" value="TreeGrafter"/>
</dbReference>
<keyword evidence="2" id="KW-0489">Methyltransferase</keyword>